<dbReference type="GO" id="GO:0015074">
    <property type="term" value="P:DNA integration"/>
    <property type="evidence" value="ECO:0007669"/>
    <property type="project" value="InterPro"/>
</dbReference>
<evidence type="ECO:0000259" key="2">
    <source>
        <dbReference type="PROSITE" id="PS50994"/>
    </source>
</evidence>
<reference evidence="5" key="1">
    <citation type="submission" date="2010-07" db="EMBL/GenBank/DDBJ databases">
        <title>The genome sequence of Gaeumannomyces graminis var. tritici strain R3-111a-1.</title>
        <authorList>
            <consortium name="The Broad Institute Genome Sequencing Platform"/>
            <person name="Ma L.-J."/>
            <person name="Dead R."/>
            <person name="Young S."/>
            <person name="Zeng Q."/>
            <person name="Koehrsen M."/>
            <person name="Alvarado L."/>
            <person name="Berlin A."/>
            <person name="Chapman S.B."/>
            <person name="Chen Z."/>
            <person name="Freedman E."/>
            <person name="Gellesch M."/>
            <person name="Goldberg J."/>
            <person name="Griggs A."/>
            <person name="Gujja S."/>
            <person name="Heilman E.R."/>
            <person name="Heiman D."/>
            <person name="Hepburn T."/>
            <person name="Howarth C."/>
            <person name="Jen D."/>
            <person name="Larson L."/>
            <person name="Mehta T."/>
            <person name="Neiman D."/>
            <person name="Pearson M."/>
            <person name="Roberts A."/>
            <person name="Saif S."/>
            <person name="Shea T."/>
            <person name="Shenoy N."/>
            <person name="Sisk P."/>
            <person name="Stolte C."/>
            <person name="Sykes S."/>
            <person name="Walk T."/>
            <person name="White J."/>
            <person name="Yandava C."/>
            <person name="Haas B."/>
            <person name="Nusbaum C."/>
            <person name="Birren B."/>
        </authorList>
    </citation>
    <scope>NUCLEOTIDE SEQUENCE [LARGE SCALE GENOMIC DNA]</scope>
    <source>
        <strain evidence="5">R3-111a-1</strain>
    </source>
</reference>
<dbReference type="AlphaFoldDB" id="J3P6H0"/>
<dbReference type="VEuPathDB" id="FungiDB:GGTG_09110"/>
<reference evidence="4" key="5">
    <citation type="submission" date="2018-04" db="UniProtKB">
        <authorList>
            <consortium name="EnsemblFungi"/>
        </authorList>
    </citation>
    <scope>IDENTIFICATION</scope>
    <source>
        <strain evidence="4">R3-111a-1</strain>
    </source>
</reference>
<evidence type="ECO:0000313" key="5">
    <source>
        <dbReference type="Proteomes" id="UP000006039"/>
    </source>
</evidence>
<dbReference type="Gene3D" id="3.30.420.10">
    <property type="entry name" value="Ribonuclease H-like superfamily/Ribonuclease H"/>
    <property type="match status" value="1"/>
</dbReference>
<evidence type="ECO:0000313" key="3">
    <source>
        <dbReference type="EMBL" id="EJT72244.1"/>
    </source>
</evidence>
<gene>
    <name evidence="4" type="primary">20349568</name>
    <name evidence="3" type="ORF">GGTG_09110</name>
</gene>
<dbReference type="GO" id="GO:0005634">
    <property type="term" value="C:nucleus"/>
    <property type="evidence" value="ECO:0007669"/>
    <property type="project" value="UniProtKB-ARBA"/>
</dbReference>
<evidence type="ECO:0000313" key="4">
    <source>
        <dbReference type="EnsemblFungi" id="EJT72244"/>
    </source>
</evidence>
<reference evidence="3" key="2">
    <citation type="submission" date="2010-07" db="EMBL/GenBank/DDBJ databases">
        <authorList>
            <consortium name="The Broad Institute Genome Sequencing Platform"/>
            <consortium name="Broad Institute Genome Sequencing Center for Infectious Disease"/>
            <person name="Ma L.-J."/>
            <person name="Dead R."/>
            <person name="Young S."/>
            <person name="Zeng Q."/>
            <person name="Koehrsen M."/>
            <person name="Alvarado L."/>
            <person name="Berlin A."/>
            <person name="Chapman S.B."/>
            <person name="Chen Z."/>
            <person name="Freedman E."/>
            <person name="Gellesch M."/>
            <person name="Goldberg J."/>
            <person name="Griggs A."/>
            <person name="Gujja S."/>
            <person name="Heilman E.R."/>
            <person name="Heiman D."/>
            <person name="Hepburn T."/>
            <person name="Howarth C."/>
            <person name="Jen D."/>
            <person name="Larson L."/>
            <person name="Mehta T."/>
            <person name="Neiman D."/>
            <person name="Pearson M."/>
            <person name="Roberts A."/>
            <person name="Saif S."/>
            <person name="Shea T."/>
            <person name="Shenoy N."/>
            <person name="Sisk P."/>
            <person name="Stolte C."/>
            <person name="Sykes S."/>
            <person name="Walk T."/>
            <person name="White J."/>
            <person name="Yandava C."/>
            <person name="Haas B."/>
            <person name="Nusbaum C."/>
            <person name="Birren B."/>
        </authorList>
    </citation>
    <scope>NUCLEOTIDE SEQUENCE</scope>
    <source>
        <strain evidence="3">R3-111a-1</strain>
    </source>
</reference>
<evidence type="ECO:0000256" key="1">
    <source>
        <dbReference type="ARBA" id="ARBA00022884"/>
    </source>
</evidence>
<dbReference type="InterPro" id="IPR012337">
    <property type="entry name" value="RNaseH-like_sf"/>
</dbReference>
<dbReference type="GO" id="GO:0003723">
    <property type="term" value="F:RNA binding"/>
    <property type="evidence" value="ECO:0007669"/>
    <property type="project" value="UniProtKB-KW"/>
</dbReference>
<reference evidence="4" key="4">
    <citation type="journal article" date="2015" name="G3 (Bethesda)">
        <title>Genome sequences of three phytopathogenic species of the Magnaporthaceae family of fungi.</title>
        <authorList>
            <person name="Okagaki L.H."/>
            <person name="Nunes C.C."/>
            <person name="Sailsbery J."/>
            <person name="Clay B."/>
            <person name="Brown D."/>
            <person name="John T."/>
            <person name="Oh Y."/>
            <person name="Young N."/>
            <person name="Fitzgerald M."/>
            <person name="Haas B.J."/>
            <person name="Zeng Q."/>
            <person name="Young S."/>
            <person name="Adiconis X."/>
            <person name="Fan L."/>
            <person name="Levin J.Z."/>
            <person name="Mitchell T.K."/>
            <person name="Okubara P.A."/>
            <person name="Farman M.L."/>
            <person name="Kohn L.M."/>
            <person name="Birren B."/>
            <person name="Ma L.-J."/>
            <person name="Dean R.A."/>
        </authorList>
    </citation>
    <scope>NUCLEOTIDE SEQUENCE</scope>
    <source>
        <strain evidence="4">R3-111a-1</strain>
    </source>
</reference>
<dbReference type="EnsemblFungi" id="EJT72244">
    <property type="protein sequence ID" value="EJT72244"/>
    <property type="gene ID" value="GGTG_09110"/>
</dbReference>
<proteinExistence type="predicted"/>
<sequence length="131" mass="14034">MPGFQDIAMPTRGIKEIAQSSKHARKALPLARGVDLADIWSFGWSGIFAWPEIISSDNGSHFANEGSKTLLDLYGTKMRFGPAYHPQTSGLMERNPVSASNIQINTSCSLLSLRPGLKAQGMASAGFSPAP</sequence>
<dbReference type="EMBL" id="GL385399">
    <property type="protein sequence ID" value="EJT72244.1"/>
    <property type="molecule type" value="Genomic_DNA"/>
</dbReference>
<dbReference type="PROSITE" id="PS50994">
    <property type="entry name" value="INTEGRASE"/>
    <property type="match status" value="1"/>
</dbReference>
<organism evidence="3">
    <name type="scientific">Gaeumannomyces tritici (strain R3-111a-1)</name>
    <name type="common">Wheat and barley take-all root rot fungus</name>
    <name type="synonym">Gaeumannomyces graminis var. tritici</name>
    <dbReference type="NCBI Taxonomy" id="644352"/>
    <lineage>
        <taxon>Eukaryota</taxon>
        <taxon>Fungi</taxon>
        <taxon>Dikarya</taxon>
        <taxon>Ascomycota</taxon>
        <taxon>Pezizomycotina</taxon>
        <taxon>Sordariomycetes</taxon>
        <taxon>Sordariomycetidae</taxon>
        <taxon>Magnaporthales</taxon>
        <taxon>Magnaporthaceae</taxon>
        <taxon>Gaeumannomyces</taxon>
    </lineage>
</organism>
<dbReference type="OrthoDB" id="413122at2759"/>
<dbReference type="InterPro" id="IPR036397">
    <property type="entry name" value="RNaseH_sf"/>
</dbReference>
<dbReference type="HOGENOM" id="CLU_1927744_0_0_1"/>
<protein>
    <recommendedName>
        <fullName evidence="2">Integrase catalytic domain-containing protein</fullName>
    </recommendedName>
</protein>
<reference evidence="3" key="3">
    <citation type="submission" date="2010-09" db="EMBL/GenBank/DDBJ databases">
        <title>Annotation of Gaeumannomyces graminis var. tritici R3-111a-1.</title>
        <authorList>
            <consortium name="The Broad Institute Genome Sequencing Platform"/>
            <person name="Ma L.-J."/>
            <person name="Dead R."/>
            <person name="Young S.K."/>
            <person name="Zeng Q."/>
            <person name="Gargeya S."/>
            <person name="Fitzgerald M."/>
            <person name="Haas B."/>
            <person name="Abouelleil A."/>
            <person name="Alvarado L."/>
            <person name="Arachchi H.M."/>
            <person name="Berlin A."/>
            <person name="Brown A."/>
            <person name="Chapman S.B."/>
            <person name="Chen Z."/>
            <person name="Dunbar C."/>
            <person name="Freedman E."/>
            <person name="Gearin G."/>
            <person name="Gellesch M."/>
            <person name="Goldberg J."/>
            <person name="Griggs A."/>
            <person name="Gujja S."/>
            <person name="Heiman D."/>
            <person name="Howarth C."/>
            <person name="Larson L."/>
            <person name="Lui A."/>
            <person name="MacDonald P.J.P."/>
            <person name="Mehta T."/>
            <person name="Montmayeur A."/>
            <person name="Murphy C."/>
            <person name="Neiman D."/>
            <person name="Pearson M."/>
            <person name="Priest M."/>
            <person name="Roberts A."/>
            <person name="Saif S."/>
            <person name="Shea T."/>
            <person name="Shenoy N."/>
            <person name="Sisk P."/>
            <person name="Stolte C."/>
            <person name="Sykes S."/>
            <person name="Yandava C."/>
            <person name="Wortman J."/>
            <person name="Nusbaum C."/>
            <person name="Birren B."/>
        </authorList>
    </citation>
    <scope>NUCLEOTIDE SEQUENCE</scope>
    <source>
        <strain evidence="3">R3-111a-1</strain>
    </source>
</reference>
<dbReference type="Proteomes" id="UP000006039">
    <property type="component" value="Unassembled WGS sequence"/>
</dbReference>
<dbReference type="SUPFAM" id="SSF53098">
    <property type="entry name" value="Ribonuclease H-like"/>
    <property type="match status" value="1"/>
</dbReference>
<dbReference type="RefSeq" id="XP_009225218.1">
    <property type="nucleotide sequence ID" value="XM_009226954.1"/>
</dbReference>
<name>J3P6H0_GAET3</name>
<dbReference type="GeneID" id="20349568"/>
<accession>J3P6H0</accession>
<feature type="domain" description="Integrase catalytic" evidence="2">
    <location>
        <begin position="51"/>
        <end position="94"/>
    </location>
</feature>
<keyword evidence="5" id="KW-1185">Reference proteome</keyword>
<keyword evidence="1" id="KW-0694">RNA-binding</keyword>
<dbReference type="InterPro" id="IPR001584">
    <property type="entry name" value="Integrase_cat-core"/>
</dbReference>